<accession>A0ABP7V5N3</accession>
<sequence length="442" mass="50150">MKRYDSYKDCGIGYIGQIPIQWNSSKLKYFVNVITGNTPSTIVDDYFSDEYGIPWVKPSDLNEFNKITSSKQYLTEKGLSQSRLVRKGSILIGGIGDIGKLGVAGCDITTNQQIHSVEGDIKKVDDEFLKYLLYFSIEELQKNASCVVLSILTKTKLLDLEVVLPSLEEQTQIAAFLDYKTNLIDATIEKKKRLIELLKEKRQAVINEAVTKGLNPNAPMKDSGVEWLGEIPEHWEVVRLKQIANAFGRIGYRGYTTEDIVGEDEGAITISPSNMKGNYMTFESCTYISWDKYEESPEIKIYNDDILMVKTGSTYGKVGIVKDLNKKATINPQLLVLKDVKINSDYLYNLLRTNYIQYQVETNVIGSTIPTISQTKILNFSLPLPPNDEIEEIMNYIQNQINIIDKTIKLIENQIKNVQTYRQSLISEAVTGKIDVRDWQIN</sequence>
<evidence type="ECO:0000256" key="3">
    <source>
        <dbReference type="ARBA" id="ARBA00023125"/>
    </source>
</evidence>
<comment type="similarity">
    <text evidence="1">Belongs to the type-I restriction system S methylase family.</text>
</comment>
<feature type="domain" description="Type I restriction modification DNA specificity" evidence="4">
    <location>
        <begin position="19"/>
        <end position="195"/>
    </location>
</feature>
<dbReference type="SUPFAM" id="SSF116734">
    <property type="entry name" value="DNA methylase specificity domain"/>
    <property type="match status" value="2"/>
</dbReference>
<dbReference type="InterPro" id="IPR052021">
    <property type="entry name" value="Type-I_RS_S_subunit"/>
</dbReference>
<evidence type="ECO:0000313" key="6">
    <source>
        <dbReference type="Proteomes" id="UP001500426"/>
    </source>
</evidence>
<dbReference type="InterPro" id="IPR000055">
    <property type="entry name" value="Restrct_endonuc_typeI_TRD"/>
</dbReference>
<keyword evidence="5" id="KW-0540">Nuclease</keyword>
<proteinExistence type="inferred from homology"/>
<reference evidence="6" key="1">
    <citation type="journal article" date="2019" name="Int. J. Syst. Evol. Microbiol.">
        <title>The Global Catalogue of Microorganisms (GCM) 10K type strain sequencing project: providing services to taxonomists for standard genome sequencing and annotation.</title>
        <authorList>
            <consortium name="The Broad Institute Genomics Platform"/>
            <consortium name="The Broad Institute Genome Sequencing Center for Infectious Disease"/>
            <person name="Wu L."/>
            <person name="Ma J."/>
        </authorList>
    </citation>
    <scope>NUCLEOTIDE SEQUENCE [LARGE SCALE GENOMIC DNA]</scope>
    <source>
        <strain evidence="6">JCM 17068</strain>
    </source>
</reference>
<evidence type="ECO:0000313" key="5">
    <source>
        <dbReference type="EMBL" id="GAA4059661.1"/>
    </source>
</evidence>
<keyword evidence="3" id="KW-0238">DNA-binding</keyword>
<dbReference type="Gene3D" id="3.90.220.20">
    <property type="entry name" value="DNA methylase specificity domains"/>
    <property type="match status" value="2"/>
</dbReference>
<evidence type="ECO:0000256" key="1">
    <source>
        <dbReference type="ARBA" id="ARBA00010923"/>
    </source>
</evidence>
<feature type="domain" description="Type I restriction modification DNA specificity" evidence="4">
    <location>
        <begin position="232"/>
        <end position="415"/>
    </location>
</feature>
<dbReference type="Proteomes" id="UP001500426">
    <property type="component" value="Unassembled WGS sequence"/>
</dbReference>
<keyword evidence="2" id="KW-0680">Restriction system</keyword>
<dbReference type="PANTHER" id="PTHR30408:SF12">
    <property type="entry name" value="TYPE I RESTRICTION ENZYME MJAVIII SPECIFICITY SUBUNIT"/>
    <property type="match status" value="1"/>
</dbReference>
<comment type="caution">
    <text evidence="5">The sequence shown here is derived from an EMBL/GenBank/DDBJ whole genome shotgun (WGS) entry which is preliminary data.</text>
</comment>
<organism evidence="5 6">
    <name type="scientific">Flavobacterium chungnamense</name>
    <dbReference type="NCBI Taxonomy" id="706182"/>
    <lineage>
        <taxon>Bacteria</taxon>
        <taxon>Pseudomonadati</taxon>
        <taxon>Bacteroidota</taxon>
        <taxon>Flavobacteriia</taxon>
        <taxon>Flavobacteriales</taxon>
        <taxon>Flavobacteriaceae</taxon>
        <taxon>Flavobacterium</taxon>
    </lineage>
</organism>
<name>A0ABP7V5N3_9FLAO</name>
<dbReference type="RefSeq" id="WP_345095778.1">
    <property type="nucleotide sequence ID" value="NZ_BAABCS010000031.1"/>
</dbReference>
<keyword evidence="5" id="KW-0378">Hydrolase</keyword>
<dbReference type="Pfam" id="PF01420">
    <property type="entry name" value="Methylase_S"/>
    <property type="match status" value="2"/>
</dbReference>
<keyword evidence="5" id="KW-0255">Endonuclease</keyword>
<protein>
    <submittedName>
        <fullName evidence="5">Restriction endonuclease subunit S</fullName>
    </submittedName>
</protein>
<dbReference type="InterPro" id="IPR044946">
    <property type="entry name" value="Restrct_endonuc_typeI_TRD_sf"/>
</dbReference>
<dbReference type="Gene3D" id="1.10.287.1120">
    <property type="entry name" value="Bipartite methylase S protein"/>
    <property type="match status" value="1"/>
</dbReference>
<evidence type="ECO:0000259" key="4">
    <source>
        <dbReference type="Pfam" id="PF01420"/>
    </source>
</evidence>
<keyword evidence="6" id="KW-1185">Reference proteome</keyword>
<dbReference type="GO" id="GO:0004519">
    <property type="term" value="F:endonuclease activity"/>
    <property type="evidence" value="ECO:0007669"/>
    <property type="project" value="UniProtKB-KW"/>
</dbReference>
<dbReference type="EMBL" id="BAABCS010000031">
    <property type="protein sequence ID" value="GAA4059661.1"/>
    <property type="molecule type" value="Genomic_DNA"/>
</dbReference>
<evidence type="ECO:0000256" key="2">
    <source>
        <dbReference type="ARBA" id="ARBA00022747"/>
    </source>
</evidence>
<dbReference type="PANTHER" id="PTHR30408">
    <property type="entry name" value="TYPE-1 RESTRICTION ENZYME ECOKI SPECIFICITY PROTEIN"/>
    <property type="match status" value="1"/>
</dbReference>
<gene>
    <name evidence="5" type="ORF">GCM10022388_28150</name>
</gene>